<dbReference type="EMBL" id="ML986491">
    <property type="protein sequence ID" value="KAF2277009.1"/>
    <property type="molecule type" value="Genomic_DNA"/>
</dbReference>
<accession>A0A6A6JPX2</accession>
<feature type="compositionally biased region" description="Polar residues" evidence="2">
    <location>
        <begin position="446"/>
        <end position="478"/>
    </location>
</feature>
<dbReference type="RefSeq" id="XP_033654548.1">
    <property type="nucleotide sequence ID" value="XM_033798204.1"/>
</dbReference>
<evidence type="ECO:0000256" key="2">
    <source>
        <dbReference type="SAM" id="MobiDB-lite"/>
    </source>
</evidence>
<dbReference type="AlphaFoldDB" id="A0A6A6JPX2"/>
<evidence type="ECO:0000313" key="4">
    <source>
        <dbReference type="EMBL" id="KAF2277009.1"/>
    </source>
</evidence>
<proteinExistence type="inferred from homology"/>
<feature type="compositionally biased region" description="Basic and acidic residues" evidence="2">
    <location>
        <begin position="306"/>
        <end position="319"/>
    </location>
</feature>
<feature type="compositionally biased region" description="Acidic residues" evidence="2">
    <location>
        <begin position="68"/>
        <end position="98"/>
    </location>
</feature>
<organism evidence="4 5">
    <name type="scientific">Westerdykella ornata</name>
    <dbReference type="NCBI Taxonomy" id="318751"/>
    <lineage>
        <taxon>Eukaryota</taxon>
        <taxon>Fungi</taxon>
        <taxon>Dikarya</taxon>
        <taxon>Ascomycota</taxon>
        <taxon>Pezizomycotina</taxon>
        <taxon>Dothideomycetes</taxon>
        <taxon>Pleosporomycetidae</taxon>
        <taxon>Pleosporales</taxon>
        <taxon>Sporormiaceae</taxon>
        <taxon>Westerdykella</taxon>
    </lineage>
</organism>
<feature type="compositionally biased region" description="Polar residues" evidence="2">
    <location>
        <begin position="752"/>
        <end position="767"/>
    </location>
</feature>
<comment type="similarity">
    <text evidence="1">Belongs to the VPS72/YL1 family.</text>
</comment>
<protein>
    <submittedName>
        <fullName evidence="4">YL1-domain-containing protein</fullName>
    </submittedName>
</protein>
<feature type="compositionally biased region" description="Low complexity" evidence="2">
    <location>
        <begin position="381"/>
        <end position="395"/>
    </location>
</feature>
<dbReference type="GO" id="GO:0005634">
    <property type="term" value="C:nucleus"/>
    <property type="evidence" value="ECO:0007669"/>
    <property type="project" value="TreeGrafter"/>
</dbReference>
<feature type="compositionally biased region" description="Pro residues" evidence="2">
    <location>
        <begin position="522"/>
        <end position="534"/>
    </location>
</feature>
<feature type="region of interest" description="Disordered" evidence="2">
    <location>
        <begin position="244"/>
        <end position="270"/>
    </location>
</feature>
<feature type="compositionally biased region" description="Low complexity" evidence="2">
    <location>
        <begin position="724"/>
        <end position="737"/>
    </location>
</feature>
<evidence type="ECO:0000259" key="3">
    <source>
        <dbReference type="SMART" id="SM00993"/>
    </source>
</evidence>
<dbReference type="InterPro" id="IPR046757">
    <property type="entry name" value="YL1_N"/>
</dbReference>
<feature type="domain" description="Vps72/YL1 C-terminal" evidence="3">
    <location>
        <begin position="633"/>
        <end position="662"/>
    </location>
</feature>
<feature type="compositionally biased region" description="Basic and acidic residues" evidence="2">
    <location>
        <begin position="118"/>
        <end position="128"/>
    </location>
</feature>
<dbReference type="Proteomes" id="UP000800097">
    <property type="component" value="Unassembled WGS sequence"/>
</dbReference>
<feature type="region of interest" description="Disordered" evidence="2">
    <location>
        <begin position="306"/>
        <end position="537"/>
    </location>
</feature>
<reference evidence="4" key="1">
    <citation type="journal article" date="2020" name="Stud. Mycol.">
        <title>101 Dothideomycetes genomes: a test case for predicting lifestyles and emergence of pathogens.</title>
        <authorList>
            <person name="Haridas S."/>
            <person name="Albert R."/>
            <person name="Binder M."/>
            <person name="Bloem J."/>
            <person name="Labutti K."/>
            <person name="Salamov A."/>
            <person name="Andreopoulos B."/>
            <person name="Baker S."/>
            <person name="Barry K."/>
            <person name="Bills G."/>
            <person name="Bluhm B."/>
            <person name="Cannon C."/>
            <person name="Castanera R."/>
            <person name="Culley D."/>
            <person name="Daum C."/>
            <person name="Ezra D."/>
            <person name="Gonzalez J."/>
            <person name="Henrissat B."/>
            <person name="Kuo A."/>
            <person name="Liang C."/>
            <person name="Lipzen A."/>
            <person name="Lutzoni F."/>
            <person name="Magnuson J."/>
            <person name="Mondo S."/>
            <person name="Nolan M."/>
            <person name="Ohm R."/>
            <person name="Pangilinan J."/>
            <person name="Park H.-J."/>
            <person name="Ramirez L."/>
            <person name="Alfaro M."/>
            <person name="Sun H."/>
            <person name="Tritt A."/>
            <person name="Yoshinaga Y."/>
            <person name="Zwiers L.-H."/>
            <person name="Turgeon B."/>
            <person name="Goodwin S."/>
            <person name="Spatafora J."/>
            <person name="Crous P."/>
            <person name="Grigoriev I."/>
        </authorList>
    </citation>
    <scope>NUCLEOTIDE SEQUENCE</scope>
    <source>
        <strain evidence="4">CBS 379.55</strain>
    </source>
</reference>
<evidence type="ECO:0000313" key="5">
    <source>
        <dbReference type="Proteomes" id="UP000800097"/>
    </source>
</evidence>
<dbReference type="PANTHER" id="PTHR13275:SF4">
    <property type="entry name" value="VACUOLAR PROTEIN SORTING-ASSOCIATED PROTEIN 72 HOMOLOG"/>
    <property type="match status" value="1"/>
</dbReference>
<dbReference type="PANTHER" id="PTHR13275">
    <property type="entry name" value="YL-1 PROTEIN TRANSCRIPTION FACTOR-LIKE 1"/>
    <property type="match status" value="1"/>
</dbReference>
<feature type="compositionally biased region" description="Low complexity" evidence="2">
    <location>
        <begin position="16"/>
        <end position="33"/>
    </location>
</feature>
<dbReference type="SMART" id="SM00993">
    <property type="entry name" value="YL1_C"/>
    <property type="match status" value="1"/>
</dbReference>
<feature type="region of interest" description="Disordered" evidence="2">
    <location>
        <begin position="156"/>
        <end position="193"/>
    </location>
</feature>
<dbReference type="Pfam" id="PF05764">
    <property type="entry name" value="YL1"/>
    <property type="match status" value="1"/>
</dbReference>
<feature type="compositionally biased region" description="Polar residues" evidence="2">
    <location>
        <begin position="55"/>
        <end position="64"/>
    </location>
</feature>
<keyword evidence="5" id="KW-1185">Reference proteome</keyword>
<name>A0A6A6JPX2_WESOR</name>
<evidence type="ECO:0000256" key="1">
    <source>
        <dbReference type="ARBA" id="ARBA00006832"/>
    </source>
</evidence>
<feature type="compositionally biased region" description="Acidic residues" evidence="2">
    <location>
        <begin position="105"/>
        <end position="117"/>
    </location>
</feature>
<dbReference type="Pfam" id="PF08265">
    <property type="entry name" value="YL1_C"/>
    <property type="match status" value="1"/>
</dbReference>
<dbReference type="OrthoDB" id="3942062at2759"/>
<sequence length="777" mass="84898">MPADSDPGDNMEVDNETPTSTAHHAAPAAASSPEESESDELPADLMVVSRARRSNAGNRMSTLLAQAAEEEEWGEEWEEAPNEEDFVEEAANDQDDYNLESSSSSEDEDEGADDEAGEKELRRAERQERNRKRKAVPNPFAARLAAAVRKKVRVDVPHTEVQPVHVPRPKKKSERASWIPMPEDGPTRTSSRKLTVANKEHTLAKLKEKDRRRDDTLAMMKAAEARKAKSEHAELTQAERLAEAARTERMNKKSLHRWEEAEEQRAAERKAKLEALKNRQIEGPYIRFWSGPAIWVDDKIKYTGKDAPKVEELREKLNKEIPSPSKSKMEKQDGGDQPSGPAHEPPHDQIESQSPRIQGEPVQSQQQTSQNHAEEPQSHAVQVQQPQQTTGPDVQIQEPNHTSRDHAFPDTLMFPPPQTTHSFLSGIEQYATDHPSVPQDPHQPSEPISSQNNLQWSSPPAANATQNPVFDPNDQSSIPPNPFSQPYHPSPFSQPHFPPTTTDPALAHNPPDSRFLLQQFQRPPPPAQFQPPAPPRKKQIQKALRNLLILSSFPSLDDLPPSSTAATAISSTARVRTASALRDRDRSALIQISRSLFGWSLQDATAFVNAMLSAPRLSKAKAEKAAAAADNAERCVITNKPAKYRDPRTALPYRDRKAFQVLRGVVSGDFVWCGGLGCFVGGRGRGGQGVMTPARGVPARFLDGGMKGMAATGRQGAGNVAPVNPAATPAANTSAAPDGVGTHSVAAVPGGTSAQQQNASMMSTPVSQVKLEGQPGQ</sequence>
<dbReference type="GeneID" id="54551379"/>
<gene>
    <name evidence="4" type="ORF">EI97DRAFT_432622</name>
</gene>
<feature type="compositionally biased region" description="Polar residues" evidence="2">
    <location>
        <begin position="351"/>
        <end position="371"/>
    </location>
</feature>
<feature type="compositionally biased region" description="Low complexity" evidence="2">
    <location>
        <begin position="484"/>
        <end position="502"/>
    </location>
</feature>
<feature type="region of interest" description="Disordered" evidence="2">
    <location>
        <begin position="724"/>
        <end position="777"/>
    </location>
</feature>
<feature type="compositionally biased region" description="Acidic residues" evidence="2">
    <location>
        <begin position="1"/>
        <end position="15"/>
    </location>
</feature>
<dbReference type="InterPro" id="IPR013272">
    <property type="entry name" value="Vps72/YL1_C"/>
</dbReference>
<feature type="region of interest" description="Disordered" evidence="2">
    <location>
        <begin position="1"/>
        <end position="142"/>
    </location>
</feature>